<dbReference type="EMBL" id="HBFA01011245">
    <property type="protein sequence ID" value="CAD8659416.1"/>
    <property type="molecule type" value="Transcribed_RNA"/>
</dbReference>
<sequence>MGRFSSHWGFGCGRGKRNHQEHDRADLHRTVKKESRFTRMVNRILNKWMTRRLKKEFARNVRMHQQSGAAPPTPSIAPQYERPEICSPEMAALYEQAFLKFYDTPDVLTWYEDPTFRASRSRGTRGLDLEARVLSPPAPRISERLMDQAYLNFIEWYSPPPALTWAPLPGFTAAMIGAPSRLYNGQPCVVVVFEPFGPRAQHQTYDRSRWVCRGDPVVRSLLANFEAAVAVPDAPLMAAGLATEAMGSLSSGGAPAAEVTAEADEAPVVDAPATEEEAAAPATENEQEKEAAGQEVAAAARAAPRGGSHHGPGALVGNFLGWVKGRIIR</sequence>
<feature type="region of interest" description="Disordered" evidence="1">
    <location>
        <begin position="274"/>
        <end position="311"/>
    </location>
</feature>
<evidence type="ECO:0000256" key="1">
    <source>
        <dbReference type="SAM" id="MobiDB-lite"/>
    </source>
</evidence>
<accession>A0A7S0N3V5</accession>
<protein>
    <submittedName>
        <fullName evidence="2">Uncharacterized protein</fullName>
    </submittedName>
</protein>
<proteinExistence type="predicted"/>
<evidence type="ECO:0000313" key="2">
    <source>
        <dbReference type="EMBL" id="CAD8659416.1"/>
    </source>
</evidence>
<organism evidence="2">
    <name type="scientific">Pyramimonas obovata</name>
    <dbReference type="NCBI Taxonomy" id="1411642"/>
    <lineage>
        <taxon>Eukaryota</taxon>
        <taxon>Viridiplantae</taxon>
        <taxon>Chlorophyta</taxon>
        <taxon>Pyramimonadophyceae</taxon>
        <taxon>Pyramimonadales</taxon>
        <taxon>Pyramimonadaceae</taxon>
        <taxon>Pyramimonas</taxon>
        <taxon>Pyramimonas incertae sedis</taxon>
    </lineage>
</organism>
<reference evidence="2" key="1">
    <citation type="submission" date="2021-01" db="EMBL/GenBank/DDBJ databases">
        <authorList>
            <person name="Corre E."/>
            <person name="Pelletier E."/>
            <person name="Niang G."/>
            <person name="Scheremetjew M."/>
            <person name="Finn R."/>
            <person name="Kale V."/>
            <person name="Holt S."/>
            <person name="Cochrane G."/>
            <person name="Meng A."/>
            <person name="Brown T."/>
            <person name="Cohen L."/>
        </authorList>
    </citation>
    <scope>NUCLEOTIDE SEQUENCE</scope>
    <source>
        <strain evidence="2">CCMP722</strain>
    </source>
</reference>
<dbReference type="AlphaFoldDB" id="A0A7S0N3V5"/>
<gene>
    <name evidence="2" type="ORF">POBO1169_LOCUS5862</name>
</gene>
<feature type="compositionally biased region" description="Low complexity" evidence="1">
    <location>
        <begin position="293"/>
        <end position="303"/>
    </location>
</feature>
<name>A0A7S0N3V5_9CHLO</name>